<feature type="compositionally biased region" description="Low complexity" evidence="8">
    <location>
        <begin position="486"/>
        <end position="502"/>
    </location>
</feature>
<dbReference type="SMART" id="SM00160">
    <property type="entry name" value="RanBD"/>
    <property type="match status" value="1"/>
</dbReference>
<dbReference type="Pfam" id="PF00638">
    <property type="entry name" value="Ran_BP1"/>
    <property type="match status" value="1"/>
</dbReference>
<name>A0A367YGA1_9ASCO</name>
<proteinExistence type="predicted"/>
<feature type="compositionally biased region" description="Basic and acidic residues" evidence="8">
    <location>
        <begin position="670"/>
        <end position="679"/>
    </location>
</feature>
<feature type="domain" description="RanBD1" evidence="9">
    <location>
        <begin position="662"/>
        <end position="795"/>
    </location>
</feature>
<dbReference type="EMBL" id="QLNQ01000021">
    <property type="protein sequence ID" value="RCK64905.1"/>
    <property type="molecule type" value="Genomic_DNA"/>
</dbReference>
<evidence type="ECO:0000256" key="4">
    <source>
        <dbReference type="ARBA" id="ARBA00022927"/>
    </source>
</evidence>
<dbReference type="Gene3D" id="2.30.29.30">
    <property type="entry name" value="Pleckstrin-homology domain (PH domain)/Phosphotyrosine-binding domain (PTB)"/>
    <property type="match status" value="1"/>
</dbReference>
<dbReference type="CDD" id="cd13181">
    <property type="entry name" value="RanBD_NUP2"/>
    <property type="match status" value="1"/>
</dbReference>
<sequence>MAKRVADEQITKDGFEGSPYDESDDAPGAPLQASSDVLSKRKILKPRGRLGTQQSSGFNGFGNVSKPQSSLFGFGNGSTSTTGAAPAPAPAPAANPFGFVKQASTSTPQDAANERNNKIRALNENFVKAINKLNVPNTIADFTSAAQKYIDYYKSILDVKPTPVAVPTPAPVQPPSSSTFQFKPNAPATTTTTTTTTPAFSFKPSVPEKQEAPKPTGPLFSFKKDEPAPKPIFSFNPPVSSSTAAGSSNVSTAAEAPSFAAKPVSSAGTNKDEPIEVDSDSESEDEEEEEKEVKVEGPKFTLTTNPTVKSSPFTFDPKKLAKKNAPDSDELEDEIEIKGPTFQFNKPIKDSVFKLNSTDSAKPFSFGAKKPEEEKKDEQSVAAEKKDEPKPAFIFGKPVESTTENKPVFAFGSAPKETKPAFGFGAPATEKKDNATPFTFGAAKPQEQPSSTETKPPAPAVSFGSSTPSAPLFKFGVQTDKPAESTTTTTTPAFNFKRTTTTSAPAETKPASAPTTSLFGAGSDKPAFSFSSTTSKPFNFGTPATTEKKAESAPAQAQAQAPATSTTPGFNFGTTTSTPSSGFSFGSSTPAGGFSFSKKTEGDGQSGNASSTASTFGLTNKPASSFSFGGAKQPESQRSTTDGAGESEDKTEEAEEEETGGNFTPVAKLSGEKVELSNGEEHETVKFSIRSKLMEFDTSNKESPYVTKGVGELRVLLDETTQKARLLLRADGGFRVLLNAAISKGINYESMGNGSLVRIPAIDPGNAAKIITYVAKVKTPLDGEKLLEVINELKK</sequence>
<keyword evidence="5" id="KW-0811">Translocation</keyword>
<keyword evidence="6" id="KW-0906">Nuclear pore complex</keyword>
<feature type="region of interest" description="Disordered" evidence="8">
    <location>
        <begin position="169"/>
        <end position="338"/>
    </location>
</feature>
<dbReference type="InterPro" id="IPR000156">
    <property type="entry name" value="Ran_bind_dom"/>
</dbReference>
<evidence type="ECO:0000256" key="6">
    <source>
        <dbReference type="ARBA" id="ARBA00023132"/>
    </source>
</evidence>
<protein>
    <submittedName>
        <fullName evidence="10">Nucleoporin NUP2</fullName>
    </submittedName>
</protein>
<feature type="compositionally biased region" description="Polar residues" evidence="8">
    <location>
        <begin position="301"/>
        <end position="313"/>
    </location>
</feature>
<evidence type="ECO:0000313" key="10">
    <source>
        <dbReference type="EMBL" id="RCK64905.1"/>
    </source>
</evidence>
<keyword evidence="2" id="KW-0813">Transport</keyword>
<feature type="compositionally biased region" description="Acidic residues" evidence="8">
    <location>
        <begin position="645"/>
        <end position="659"/>
    </location>
</feature>
<dbReference type="SUPFAM" id="SSF50729">
    <property type="entry name" value="PH domain-like"/>
    <property type="match status" value="1"/>
</dbReference>
<reference evidence="10 11" key="1">
    <citation type="submission" date="2018-06" db="EMBL/GenBank/DDBJ databases">
        <title>Whole genome sequencing of Candida tropicalis (genome annotated by CSBL at Korea University).</title>
        <authorList>
            <person name="Ahn J."/>
        </authorList>
    </citation>
    <scope>NUCLEOTIDE SEQUENCE [LARGE SCALE GENOMIC DNA]</scope>
    <source>
        <strain evidence="10 11">ATCC 20962</strain>
    </source>
</reference>
<feature type="compositionally biased region" description="Polar residues" evidence="8">
    <location>
        <begin position="529"/>
        <end position="545"/>
    </location>
</feature>
<dbReference type="PROSITE" id="PS50196">
    <property type="entry name" value="RANBD1"/>
    <property type="match status" value="1"/>
</dbReference>
<feature type="compositionally biased region" description="Basic and acidic residues" evidence="8">
    <location>
        <begin position="369"/>
        <end position="390"/>
    </location>
</feature>
<feature type="compositionally biased region" description="Low complexity" evidence="8">
    <location>
        <begin position="77"/>
        <end position="86"/>
    </location>
</feature>
<keyword evidence="4" id="KW-0653">Protein transport</keyword>
<dbReference type="PANTHER" id="PTHR38697:SF1">
    <property type="entry name" value="NUCLEAR PORE COMPLEX PROTEIN SIMILAR TO S. CEREVISIAE NUP2 (EUROFUNG)"/>
    <property type="match status" value="1"/>
</dbReference>
<organism evidence="10 11">
    <name type="scientific">Candida viswanathii</name>
    <dbReference type="NCBI Taxonomy" id="5486"/>
    <lineage>
        <taxon>Eukaryota</taxon>
        <taxon>Fungi</taxon>
        <taxon>Dikarya</taxon>
        <taxon>Ascomycota</taxon>
        <taxon>Saccharomycotina</taxon>
        <taxon>Pichiomycetes</taxon>
        <taxon>Debaryomycetaceae</taxon>
        <taxon>Candida/Lodderomyces clade</taxon>
        <taxon>Candida</taxon>
    </lineage>
</organism>
<feature type="region of interest" description="Disordered" evidence="8">
    <location>
        <begin position="358"/>
        <end position="679"/>
    </location>
</feature>
<dbReference type="PANTHER" id="PTHR38697">
    <property type="entry name" value="NUCLEAR PORE COMPLEX PROTEIN SIMILAR TO S. CEREVISIAE NUP2 (EUROFUNG)"/>
    <property type="match status" value="1"/>
</dbReference>
<keyword evidence="3" id="KW-0509">mRNA transport</keyword>
<dbReference type="STRING" id="5486.A0A367YGA1"/>
<evidence type="ECO:0000259" key="9">
    <source>
        <dbReference type="PROSITE" id="PS50196"/>
    </source>
</evidence>
<comment type="caution">
    <text evidence="10">The sequence shown here is derived from an EMBL/GenBank/DDBJ whole genome shotgun (WGS) entry which is preliminary data.</text>
</comment>
<dbReference type="Pfam" id="PF08911">
    <property type="entry name" value="NUP50"/>
    <property type="match status" value="1"/>
</dbReference>
<dbReference type="InterPro" id="IPR053074">
    <property type="entry name" value="NPC_Nucleoporin"/>
</dbReference>
<feature type="compositionally biased region" description="Acidic residues" evidence="8">
    <location>
        <begin position="275"/>
        <end position="290"/>
    </location>
</feature>
<dbReference type="GO" id="GO:0005643">
    <property type="term" value="C:nuclear pore"/>
    <property type="evidence" value="ECO:0007669"/>
    <property type="project" value="UniProtKB-SubCell"/>
</dbReference>
<feature type="compositionally biased region" description="Basic and acidic residues" evidence="8">
    <location>
        <begin position="1"/>
        <end position="15"/>
    </location>
</feature>
<evidence type="ECO:0000256" key="5">
    <source>
        <dbReference type="ARBA" id="ARBA00023010"/>
    </source>
</evidence>
<keyword evidence="11" id="KW-1185">Reference proteome</keyword>
<dbReference type="InterPro" id="IPR015007">
    <property type="entry name" value="NUP2/50/61"/>
</dbReference>
<dbReference type="OrthoDB" id="185618at2759"/>
<feature type="compositionally biased region" description="Polar residues" evidence="8">
    <location>
        <begin position="606"/>
        <end position="627"/>
    </location>
</feature>
<evidence type="ECO:0000256" key="1">
    <source>
        <dbReference type="ARBA" id="ARBA00004567"/>
    </source>
</evidence>
<comment type="subcellular location">
    <subcellularLocation>
        <location evidence="1">Nucleus</location>
        <location evidence="1">Nuclear pore complex</location>
    </subcellularLocation>
</comment>
<feature type="compositionally biased region" description="Low complexity" evidence="8">
    <location>
        <begin position="239"/>
        <end position="254"/>
    </location>
</feature>
<dbReference type="GO" id="GO:0015031">
    <property type="term" value="P:protein transport"/>
    <property type="evidence" value="ECO:0007669"/>
    <property type="project" value="UniProtKB-KW"/>
</dbReference>
<feature type="region of interest" description="Disordered" evidence="8">
    <location>
        <begin position="1"/>
        <end position="112"/>
    </location>
</feature>
<feature type="compositionally biased region" description="Low complexity" evidence="8">
    <location>
        <begin position="552"/>
        <end position="597"/>
    </location>
</feature>
<evidence type="ECO:0000256" key="3">
    <source>
        <dbReference type="ARBA" id="ARBA00022816"/>
    </source>
</evidence>
<keyword evidence="7" id="KW-0539">Nucleus</keyword>
<dbReference type="InterPro" id="IPR011993">
    <property type="entry name" value="PH-like_dom_sf"/>
</dbReference>
<dbReference type="Proteomes" id="UP000253472">
    <property type="component" value="Unassembled WGS sequence"/>
</dbReference>
<accession>A0A367YGA1</accession>
<evidence type="ECO:0000256" key="8">
    <source>
        <dbReference type="SAM" id="MobiDB-lite"/>
    </source>
</evidence>
<dbReference type="GO" id="GO:0051028">
    <property type="term" value="P:mRNA transport"/>
    <property type="evidence" value="ECO:0007669"/>
    <property type="project" value="UniProtKB-KW"/>
</dbReference>
<evidence type="ECO:0000313" key="11">
    <source>
        <dbReference type="Proteomes" id="UP000253472"/>
    </source>
</evidence>
<dbReference type="AlphaFoldDB" id="A0A367YGA1"/>
<evidence type="ECO:0000256" key="7">
    <source>
        <dbReference type="ARBA" id="ARBA00023242"/>
    </source>
</evidence>
<gene>
    <name evidence="10" type="primary">NUP2</name>
    <name evidence="10" type="ORF">Cantr_00552</name>
</gene>
<evidence type="ECO:0000256" key="2">
    <source>
        <dbReference type="ARBA" id="ARBA00022448"/>
    </source>
</evidence>